<dbReference type="Proteomes" id="UP000436522">
    <property type="component" value="Unassembled WGS sequence"/>
</dbReference>
<name>A0A640VXU2_9RHOB</name>
<comment type="caution">
    <text evidence="2">The sequence shown here is derived from an EMBL/GenBank/DDBJ whole genome shotgun (WGS) entry which is preliminary data.</text>
</comment>
<feature type="signal peptide" evidence="1">
    <location>
        <begin position="1"/>
        <end position="26"/>
    </location>
</feature>
<reference evidence="2 3" key="1">
    <citation type="submission" date="2019-12" db="EMBL/GenBank/DDBJ databases">
        <title>Roseobacter cerasinus sp. nov., isolated from seawater around aquaculture.</title>
        <authorList>
            <person name="Muramatsu S."/>
            <person name="Takabe Y."/>
            <person name="Mori K."/>
            <person name="Takaichi S."/>
            <person name="Hanada S."/>
        </authorList>
    </citation>
    <scope>NUCLEOTIDE SEQUENCE [LARGE SCALE GENOMIC DNA]</scope>
    <source>
        <strain evidence="2 3">AI77</strain>
    </source>
</reference>
<protein>
    <submittedName>
        <fullName evidence="2">Uncharacterized protein</fullName>
    </submittedName>
</protein>
<evidence type="ECO:0000256" key="1">
    <source>
        <dbReference type="SAM" id="SignalP"/>
    </source>
</evidence>
<gene>
    <name evidence="2" type="ORF">So717_36640</name>
</gene>
<dbReference type="AlphaFoldDB" id="A0A640VXU2"/>
<accession>A0A640VXU2</accession>
<sequence>MTVLSALRTGVFSALLLTSFSGLAWAHACRPTEVALDIRGSDKVKVIRDGAETRALENGMLLFPGDVLELRDKGRARVEVTVYASKNTDSTDARSFLTFSEGTRHKVAGECAASGSVGWMIELMRIVLGNDPYPKMPQNLVTLSPKKSGENGVDPDATPVWRGLPDLQYRLSADAKAIAVSWDVVPGKVILQDAASGAELVQSSLSASGSVTLDLPSLEAGDELFLNVETNSGKRGEPRRVLIVPAGSPPTPTQGDGDLSFGDHAVWMYVKAAPEWRLQALSLLHDSARSDALSDFMFRKALTAPTVE</sequence>
<feature type="chain" id="PRO_5025008844" evidence="1">
    <location>
        <begin position="27"/>
        <end position="308"/>
    </location>
</feature>
<keyword evidence="3" id="KW-1185">Reference proteome</keyword>
<dbReference type="EMBL" id="BLIV01000008">
    <property type="protein sequence ID" value="GFE51911.1"/>
    <property type="molecule type" value="Genomic_DNA"/>
</dbReference>
<keyword evidence="1" id="KW-0732">Signal</keyword>
<evidence type="ECO:0000313" key="3">
    <source>
        <dbReference type="Proteomes" id="UP000436522"/>
    </source>
</evidence>
<dbReference type="RefSeq" id="WP_159980103.1">
    <property type="nucleotide sequence ID" value="NZ_BLIV01000008.1"/>
</dbReference>
<evidence type="ECO:0000313" key="2">
    <source>
        <dbReference type="EMBL" id="GFE51911.1"/>
    </source>
</evidence>
<proteinExistence type="predicted"/>
<organism evidence="2 3">
    <name type="scientific">Roseobacter cerasinus</name>
    <dbReference type="NCBI Taxonomy" id="2602289"/>
    <lineage>
        <taxon>Bacteria</taxon>
        <taxon>Pseudomonadati</taxon>
        <taxon>Pseudomonadota</taxon>
        <taxon>Alphaproteobacteria</taxon>
        <taxon>Rhodobacterales</taxon>
        <taxon>Roseobacteraceae</taxon>
        <taxon>Roseobacter</taxon>
    </lineage>
</organism>